<evidence type="ECO:0000313" key="2">
    <source>
        <dbReference type="Proteomes" id="UP000293562"/>
    </source>
</evidence>
<accession>A0A4Q7VMD5</accession>
<dbReference type="OrthoDB" id="671157at2"/>
<comment type="caution">
    <text evidence="1">The sequence shown here is derived from an EMBL/GenBank/DDBJ whole genome shotgun (WGS) entry which is preliminary data.</text>
</comment>
<proteinExistence type="predicted"/>
<dbReference type="Gene3D" id="3.30.1150.10">
    <property type="match status" value="1"/>
</dbReference>
<dbReference type="SUPFAM" id="SSF74653">
    <property type="entry name" value="TolA/TonB C-terminal domain"/>
    <property type="match status" value="1"/>
</dbReference>
<dbReference type="AlphaFoldDB" id="A0A4Q7VMD5"/>
<gene>
    <name evidence="1" type="ORF">EV201_2141</name>
</gene>
<name>A0A4Q7VMD5_9BACT</name>
<dbReference type="Pfam" id="PF07661">
    <property type="entry name" value="MORN_2"/>
    <property type="match status" value="3"/>
</dbReference>
<evidence type="ECO:0000313" key="1">
    <source>
        <dbReference type="EMBL" id="RZT97471.1"/>
    </source>
</evidence>
<sequence length="218" mass="25791">MTGQLQSEYAKTYWKHLDEGACLYYYRDGNKKSICSYHRGKKNGLEINWYKNGQIKSQGSYRHCCKDGKWQYFYRNGKKSAEEEYTRGRLLNSKYWTQAGDLLQDKPKANIRPQYPDGEENLKKLILKNFKYPYVNYSRSASRKAIVSFIINQNGEMKDICILDHPHPIFEKEILRVMDVITKKWSPAINQFRIDEACVEIAFEIKKEKLEIRGISIY</sequence>
<dbReference type="InterPro" id="IPR011652">
    <property type="entry name" value="MORN_2"/>
</dbReference>
<organism evidence="1 2">
    <name type="scientific">Ancylomarina subtilis</name>
    <dbReference type="NCBI Taxonomy" id="1639035"/>
    <lineage>
        <taxon>Bacteria</taxon>
        <taxon>Pseudomonadati</taxon>
        <taxon>Bacteroidota</taxon>
        <taxon>Bacteroidia</taxon>
        <taxon>Marinilabiliales</taxon>
        <taxon>Marinifilaceae</taxon>
        <taxon>Ancylomarina</taxon>
    </lineage>
</organism>
<dbReference type="EMBL" id="SHKN01000001">
    <property type="protein sequence ID" value="RZT97471.1"/>
    <property type="molecule type" value="Genomic_DNA"/>
</dbReference>
<dbReference type="Proteomes" id="UP000293562">
    <property type="component" value="Unassembled WGS sequence"/>
</dbReference>
<keyword evidence="2" id="KW-1185">Reference proteome</keyword>
<protein>
    <submittedName>
        <fullName evidence="1">MORN repeat protein</fullName>
    </submittedName>
</protein>
<dbReference type="Gene3D" id="3.90.930.1">
    <property type="match status" value="1"/>
</dbReference>
<dbReference type="RefSeq" id="WP_130307491.1">
    <property type="nucleotide sequence ID" value="NZ_SHKN01000001.1"/>
</dbReference>
<reference evidence="1 2" key="1">
    <citation type="submission" date="2019-02" db="EMBL/GenBank/DDBJ databases">
        <title>Genomic Encyclopedia of Type Strains, Phase IV (KMG-IV): sequencing the most valuable type-strain genomes for metagenomic binning, comparative biology and taxonomic classification.</title>
        <authorList>
            <person name="Goeker M."/>
        </authorList>
    </citation>
    <scope>NUCLEOTIDE SEQUENCE [LARGE SCALE GENOMIC DNA]</scope>
    <source>
        <strain evidence="1 2">DSM 28825</strain>
    </source>
</reference>
<dbReference type="SUPFAM" id="SSF82185">
    <property type="entry name" value="Histone H3 K4-specific methyltransferase SET7/9 N-terminal domain"/>
    <property type="match status" value="1"/>
</dbReference>